<dbReference type="STRING" id="66969.Lwal_2607"/>
<evidence type="ECO:0000313" key="15">
    <source>
        <dbReference type="Proteomes" id="UP000054729"/>
    </source>
</evidence>
<proteinExistence type="inferred from homology"/>
<comment type="similarity">
    <text evidence="3">Belongs to the cytochrome b560 family.</text>
</comment>
<keyword evidence="10 13" id="KW-0472">Membrane</keyword>
<dbReference type="PROSITE" id="PS01000">
    <property type="entry name" value="SDH_CYT_1"/>
    <property type="match status" value="1"/>
</dbReference>
<evidence type="ECO:0000256" key="11">
    <source>
        <dbReference type="ARBA" id="ARBA00025912"/>
    </source>
</evidence>
<evidence type="ECO:0000256" key="8">
    <source>
        <dbReference type="ARBA" id="ARBA00022989"/>
    </source>
</evidence>
<comment type="function">
    <text evidence="1">Membrane-anchoring subunit of succinate dehydrogenase (SDH).</text>
</comment>
<feature type="binding site" description="axial binding residue" evidence="12">
    <location>
        <position position="81"/>
    </location>
    <ligand>
        <name>heme</name>
        <dbReference type="ChEBI" id="CHEBI:30413"/>
        <note>ligand shared with second transmembrane subunit</note>
    </ligand>
    <ligandPart>
        <name>Fe</name>
        <dbReference type="ChEBI" id="CHEBI:18248"/>
    </ligandPart>
</feature>
<keyword evidence="6 13" id="KW-0812">Transmembrane</keyword>
<keyword evidence="9 12" id="KW-0408">Iron</keyword>
<dbReference type="PATRIC" id="fig|66969.6.peg.2818"/>
<dbReference type="Gene3D" id="1.20.1300.10">
    <property type="entry name" value="Fumarate reductase/succinate dehydrogenase, transmembrane subunit"/>
    <property type="match status" value="1"/>
</dbReference>
<evidence type="ECO:0000256" key="12">
    <source>
        <dbReference type="PIRSR" id="PIRSR000178-1"/>
    </source>
</evidence>
<dbReference type="GO" id="GO:0046872">
    <property type="term" value="F:metal ion binding"/>
    <property type="evidence" value="ECO:0007669"/>
    <property type="project" value="UniProtKB-KW"/>
</dbReference>
<dbReference type="InterPro" id="IPR000701">
    <property type="entry name" value="SuccDH_FuR_B_TM-su"/>
</dbReference>
<dbReference type="OrthoDB" id="9799441at2"/>
<feature type="transmembrane region" description="Helical" evidence="13">
    <location>
        <begin position="102"/>
        <end position="124"/>
    </location>
</feature>
<dbReference type="NCBIfam" id="TIGR02970">
    <property type="entry name" value="succ_dehyd_cytB"/>
    <property type="match status" value="1"/>
</dbReference>
<keyword evidence="7 12" id="KW-0479">Metal-binding</keyword>
<accession>A0A0W1A2T8</accession>
<evidence type="ECO:0000256" key="13">
    <source>
        <dbReference type="SAM" id="Phobius"/>
    </source>
</evidence>
<sequence length="125" mass="14004">MNTNKRPINLDLLTLKFPPMAIVSILHRISGVLIFGLFPMILCLLGHSLHSEETFQQVGFMLDNPYYKLMVWAFSSAMIYHVIAGIRHIIMDLGIGESLCAGKMSAILVIALAFISIICLGIWIW</sequence>
<dbReference type="PROSITE" id="PS01001">
    <property type="entry name" value="SDH_CYT_2"/>
    <property type="match status" value="1"/>
</dbReference>
<dbReference type="InterPro" id="IPR034804">
    <property type="entry name" value="SQR/QFR_C/D"/>
</dbReference>
<dbReference type="GO" id="GO:0009055">
    <property type="term" value="F:electron transfer activity"/>
    <property type="evidence" value="ECO:0007669"/>
    <property type="project" value="InterPro"/>
</dbReference>
<dbReference type="PANTHER" id="PTHR10978">
    <property type="entry name" value="SUCCINATE DEHYDROGENASE CYTOCHROME B560 SUBUNIT"/>
    <property type="match status" value="1"/>
</dbReference>
<evidence type="ECO:0000256" key="9">
    <source>
        <dbReference type="ARBA" id="ARBA00023004"/>
    </source>
</evidence>
<dbReference type="GO" id="GO:0006099">
    <property type="term" value="P:tricarboxylic acid cycle"/>
    <property type="evidence" value="ECO:0007669"/>
    <property type="project" value="InterPro"/>
</dbReference>
<organism evidence="14 15">
    <name type="scientific">Legionella waltersii</name>
    <dbReference type="NCBI Taxonomy" id="66969"/>
    <lineage>
        <taxon>Bacteria</taxon>
        <taxon>Pseudomonadati</taxon>
        <taxon>Pseudomonadota</taxon>
        <taxon>Gammaproteobacteria</taxon>
        <taxon>Legionellales</taxon>
        <taxon>Legionellaceae</taxon>
        <taxon>Legionella</taxon>
    </lineage>
</organism>
<comment type="caution">
    <text evidence="14">The sequence shown here is derived from an EMBL/GenBank/DDBJ whole genome shotgun (WGS) entry which is preliminary data.</text>
</comment>
<comment type="subcellular location">
    <subcellularLocation>
        <location evidence="2">Membrane</location>
        <topology evidence="2">Multi-pass membrane protein</topology>
    </subcellularLocation>
</comment>
<evidence type="ECO:0000256" key="10">
    <source>
        <dbReference type="ARBA" id="ARBA00023136"/>
    </source>
</evidence>
<reference evidence="14 15" key="1">
    <citation type="submission" date="2015-11" db="EMBL/GenBank/DDBJ databases">
        <title>Genomic analysis of 38 Legionella species identifies large and diverse effector repertoires.</title>
        <authorList>
            <person name="Burstein D."/>
            <person name="Amaro F."/>
            <person name="Zusman T."/>
            <person name="Lifshitz Z."/>
            <person name="Cohen O."/>
            <person name="Gilbert J.A."/>
            <person name="Pupko T."/>
            <person name="Shuman H.A."/>
            <person name="Segal G."/>
        </authorList>
    </citation>
    <scope>NUCLEOTIDE SEQUENCE [LARGE SCALE GENOMIC DNA]</scope>
    <source>
        <strain evidence="14 15">ATCC 51914</strain>
    </source>
</reference>
<evidence type="ECO:0000256" key="5">
    <source>
        <dbReference type="ARBA" id="ARBA00022617"/>
    </source>
</evidence>
<dbReference type="EMBL" id="LNZB01000056">
    <property type="protein sequence ID" value="KTD75669.1"/>
    <property type="molecule type" value="Genomic_DNA"/>
</dbReference>
<evidence type="ECO:0000256" key="6">
    <source>
        <dbReference type="ARBA" id="ARBA00022692"/>
    </source>
</evidence>
<gene>
    <name evidence="14" type="ORF">Lwal_2607</name>
</gene>
<dbReference type="Proteomes" id="UP000054729">
    <property type="component" value="Unassembled WGS sequence"/>
</dbReference>
<evidence type="ECO:0000256" key="2">
    <source>
        <dbReference type="ARBA" id="ARBA00004141"/>
    </source>
</evidence>
<keyword evidence="8 13" id="KW-1133">Transmembrane helix</keyword>
<feature type="transmembrane region" description="Helical" evidence="13">
    <location>
        <begin position="69"/>
        <end position="90"/>
    </location>
</feature>
<dbReference type="InterPro" id="IPR018495">
    <property type="entry name" value="Succ_DH_cyt_bsu_CS"/>
</dbReference>
<dbReference type="SUPFAM" id="SSF81343">
    <property type="entry name" value="Fumarate reductase respiratory complex transmembrane subunits"/>
    <property type="match status" value="1"/>
</dbReference>
<comment type="subunit">
    <text evidence="11">Part of an enzyme complex containing four subunits: a flavoprotein, an iron-sulfur protein, plus two membrane-anchoring proteins, SdhC and SdhD. The complex can form homotrimers.</text>
</comment>
<dbReference type="PIRSF" id="PIRSF000178">
    <property type="entry name" value="SDH_cyt_b560"/>
    <property type="match status" value="1"/>
</dbReference>
<keyword evidence="5 12" id="KW-0349">Heme</keyword>
<dbReference type="AlphaFoldDB" id="A0A0W1A2T8"/>
<evidence type="ECO:0000256" key="1">
    <source>
        <dbReference type="ARBA" id="ARBA00004050"/>
    </source>
</evidence>
<dbReference type="CDD" id="cd03499">
    <property type="entry name" value="SQR_TypeC_SdhC"/>
    <property type="match status" value="1"/>
</dbReference>
<protein>
    <recommendedName>
        <fullName evidence="4">Succinate dehydrogenase cytochrome b556 subunit</fullName>
    </recommendedName>
</protein>
<evidence type="ECO:0000256" key="3">
    <source>
        <dbReference type="ARBA" id="ARBA00007244"/>
    </source>
</evidence>
<evidence type="ECO:0000313" key="14">
    <source>
        <dbReference type="EMBL" id="KTD75669.1"/>
    </source>
</evidence>
<dbReference type="PANTHER" id="PTHR10978:SF5">
    <property type="entry name" value="SUCCINATE DEHYDROGENASE CYTOCHROME B560 SUBUNIT, MITOCHONDRIAL"/>
    <property type="match status" value="1"/>
</dbReference>
<keyword evidence="15" id="KW-1185">Reference proteome</keyword>
<dbReference type="GO" id="GO:0005886">
    <property type="term" value="C:plasma membrane"/>
    <property type="evidence" value="ECO:0007669"/>
    <property type="project" value="TreeGrafter"/>
</dbReference>
<dbReference type="RefSeq" id="WP_083500102.1">
    <property type="nucleotide sequence ID" value="NZ_CAAAIQ010000013.1"/>
</dbReference>
<evidence type="ECO:0000256" key="4">
    <source>
        <dbReference type="ARBA" id="ARBA00020076"/>
    </source>
</evidence>
<name>A0A0W1A2T8_9GAMM</name>
<comment type="cofactor">
    <cofactor evidence="12">
        <name>heme</name>
        <dbReference type="ChEBI" id="CHEBI:30413"/>
    </cofactor>
    <text evidence="12">The heme is bound between the two transmembrane subunits.</text>
</comment>
<feature type="transmembrane region" description="Helical" evidence="13">
    <location>
        <begin position="21"/>
        <end position="49"/>
    </location>
</feature>
<evidence type="ECO:0000256" key="7">
    <source>
        <dbReference type="ARBA" id="ARBA00022723"/>
    </source>
</evidence>
<dbReference type="InterPro" id="IPR014314">
    <property type="entry name" value="Succ_DH_cytb556"/>
</dbReference>
<dbReference type="Pfam" id="PF01127">
    <property type="entry name" value="Sdh_cyt"/>
    <property type="match status" value="1"/>
</dbReference>